<gene>
    <name evidence="4" type="ORF">WN944_028254</name>
</gene>
<name>A0AAP0Q978_9ROSI</name>
<evidence type="ECO:0000256" key="1">
    <source>
        <dbReference type="ARBA" id="ARBA00022723"/>
    </source>
</evidence>
<dbReference type="Pfam" id="PF14226">
    <property type="entry name" value="DIOX_N"/>
    <property type="match status" value="1"/>
</dbReference>
<keyword evidence="5" id="KW-1185">Reference proteome</keyword>
<keyword evidence="1" id="KW-0479">Metal-binding</keyword>
<dbReference type="GO" id="GO:0046872">
    <property type="term" value="F:metal ion binding"/>
    <property type="evidence" value="ECO:0007669"/>
    <property type="project" value="UniProtKB-KW"/>
</dbReference>
<dbReference type="AlphaFoldDB" id="A0AAP0Q978"/>
<evidence type="ECO:0000313" key="5">
    <source>
        <dbReference type="Proteomes" id="UP001428341"/>
    </source>
</evidence>
<keyword evidence="2" id="KW-0408">Iron</keyword>
<dbReference type="SUPFAM" id="SSF51197">
    <property type="entry name" value="Clavaminate synthase-like"/>
    <property type="match status" value="1"/>
</dbReference>
<protein>
    <recommendedName>
        <fullName evidence="3">Non-haem dioxygenase N-terminal domain-containing protein</fullName>
    </recommendedName>
</protein>
<evidence type="ECO:0000313" key="4">
    <source>
        <dbReference type="EMBL" id="KAK9176240.1"/>
    </source>
</evidence>
<reference evidence="4 5" key="1">
    <citation type="submission" date="2024-05" db="EMBL/GenBank/DDBJ databases">
        <title>Haplotype-resolved chromosome-level genome assembly of Huyou (Citrus changshanensis).</title>
        <authorList>
            <person name="Miao C."/>
            <person name="Chen W."/>
            <person name="Wu Y."/>
            <person name="Wang L."/>
            <person name="Zhao S."/>
            <person name="Grierson D."/>
            <person name="Xu C."/>
            <person name="Chen K."/>
        </authorList>
    </citation>
    <scope>NUCLEOTIDE SEQUENCE [LARGE SCALE GENOMIC DNA]</scope>
    <source>
        <strain evidence="4">01-14</strain>
        <tissue evidence="4">Leaf</tissue>
    </source>
</reference>
<proteinExistence type="predicted"/>
<organism evidence="4 5">
    <name type="scientific">Citrus x changshan-huyou</name>
    <dbReference type="NCBI Taxonomy" id="2935761"/>
    <lineage>
        <taxon>Eukaryota</taxon>
        <taxon>Viridiplantae</taxon>
        <taxon>Streptophyta</taxon>
        <taxon>Embryophyta</taxon>
        <taxon>Tracheophyta</taxon>
        <taxon>Spermatophyta</taxon>
        <taxon>Magnoliopsida</taxon>
        <taxon>eudicotyledons</taxon>
        <taxon>Gunneridae</taxon>
        <taxon>Pentapetalae</taxon>
        <taxon>rosids</taxon>
        <taxon>malvids</taxon>
        <taxon>Sapindales</taxon>
        <taxon>Rutaceae</taxon>
        <taxon>Aurantioideae</taxon>
        <taxon>Citrus</taxon>
    </lineage>
</organism>
<dbReference type="Gene3D" id="2.60.120.330">
    <property type="entry name" value="B-lactam Antibiotic, Isopenicillin N Synthase, Chain"/>
    <property type="match status" value="2"/>
</dbReference>
<comment type="caution">
    <text evidence="4">The sequence shown here is derived from an EMBL/GenBank/DDBJ whole genome shotgun (WGS) entry which is preliminary data.</text>
</comment>
<evidence type="ECO:0000259" key="3">
    <source>
        <dbReference type="Pfam" id="PF14226"/>
    </source>
</evidence>
<dbReference type="PANTHER" id="PTHR47990">
    <property type="entry name" value="2-OXOGLUTARATE (2OG) AND FE(II)-DEPENDENT OXYGENASE SUPERFAMILY PROTEIN-RELATED"/>
    <property type="match status" value="1"/>
</dbReference>
<dbReference type="InterPro" id="IPR050231">
    <property type="entry name" value="Iron_ascorbate_oxido_reductase"/>
</dbReference>
<accession>A0AAP0Q978</accession>
<dbReference type="InterPro" id="IPR026992">
    <property type="entry name" value="DIOX_N"/>
</dbReference>
<dbReference type="Proteomes" id="UP001428341">
    <property type="component" value="Unassembled WGS sequence"/>
</dbReference>
<evidence type="ECO:0000256" key="2">
    <source>
        <dbReference type="ARBA" id="ARBA00023004"/>
    </source>
</evidence>
<feature type="domain" description="Non-haem dioxygenase N-terminal" evidence="3">
    <location>
        <begin position="84"/>
        <end position="173"/>
    </location>
</feature>
<dbReference type="InterPro" id="IPR027443">
    <property type="entry name" value="IPNS-like_sf"/>
</dbReference>
<sequence length="346" mass="39585">MNKNGHRPSTSLLFIHTHTNKLCTICLSENKNKFGKKKKMPNLESYPPVFRRKHNDFDPDESVQDFQECYDSDPVPTLDLGSLNLEKLGDACKNWGLFRLVSHGIPETLMSQLRSQAKNLFSFSFESKQRLFTNKPAAVSYFWGTPALTPSGAALARAPQSINWVEGFNVPLTQLSDRNQYFQGQQDPLFDSFRLSLEEYGKHMSRIARTIFEAMVRNLHLDSTQSHSDLSESTGLVRVYRYPKFSKADEALGMEVHTDSSVLSILNEDQAISNDEYMSVKHRVKVNKNEERHSVCYFVFPGEGSVIRSSRYKPFTYSDFQARVQHDIKTLGFKVGLQRFKISEDA</sequence>
<dbReference type="EMBL" id="JBCGBO010000025">
    <property type="protein sequence ID" value="KAK9176240.1"/>
    <property type="molecule type" value="Genomic_DNA"/>
</dbReference>